<sequence length="309" mass="36329">MEVENERRRRELYDILGIRDDDSLFDENSLSDEPSNGVNGTPSPADQEVTMQESQSGSDGQRLNIHEDEIAYNVEEGPKSGMHFPTMENLVNFYKEHARLRNILWVHPRGRAAYEEFHDVIYFNTTYIVNRYRMPFATFVGVNHHGQSILLGCALLSHEDVETFKWVFSTWLSAMGDTHPHAILTDQCESIRAAIREVMPETRHRFCLWHILSKLSKKFKGVEDFTKATNEFKALIFDTLTIEMFKRNWNEFLTKYGLENNEWLMNLYFERKSWVPIYLNHVFWVGMMSTQRNEGMHAYLMVMLTQEAH</sequence>
<dbReference type="PANTHER" id="PTHR31669">
    <property type="entry name" value="PROTEIN FAR1-RELATED SEQUENCE 10-RELATED"/>
    <property type="match status" value="1"/>
</dbReference>
<dbReference type="GO" id="GO:0005634">
    <property type="term" value="C:nucleus"/>
    <property type="evidence" value="ECO:0007669"/>
    <property type="project" value="UniProtKB-SubCell"/>
</dbReference>
<protein>
    <recommendedName>
        <fullName evidence="1">Protein FAR1-RELATED SEQUENCE</fullName>
    </recommendedName>
</protein>
<feature type="domain" description="MULE transposase" evidence="3">
    <location>
        <begin position="120"/>
        <end position="213"/>
    </location>
</feature>
<comment type="similarity">
    <text evidence="1">Belongs to the FHY3/FAR1 family.</text>
</comment>
<comment type="subcellular location">
    <subcellularLocation>
        <location evidence="1">Nucleus</location>
    </subcellularLocation>
</comment>
<feature type="compositionally biased region" description="Polar residues" evidence="2">
    <location>
        <begin position="26"/>
        <end position="60"/>
    </location>
</feature>
<keyword evidence="5" id="KW-1185">Reference proteome</keyword>
<dbReference type="GO" id="GO:0008270">
    <property type="term" value="F:zinc ion binding"/>
    <property type="evidence" value="ECO:0007669"/>
    <property type="project" value="UniProtKB-UniRule"/>
</dbReference>
<keyword evidence="1" id="KW-0863">Zinc-finger</keyword>
<dbReference type="Proteomes" id="UP000467840">
    <property type="component" value="Chromosome 16"/>
</dbReference>
<reference evidence="4 5" key="1">
    <citation type="journal article" date="2020" name="Mol. Plant">
        <title>The Chromosome-Based Rubber Tree Genome Provides New Insights into Spurge Genome Evolution and Rubber Biosynthesis.</title>
        <authorList>
            <person name="Liu J."/>
            <person name="Shi C."/>
            <person name="Shi C.C."/>
            <person name="Li W."/>
            <person name="Zhang Q.J."/>
            <person name="Zhang Y."/>
            <person name="Li K."/>
            <person name="Lu H.F."/>
            <person name="Shi C."/>
            <person name="Zhu S.T."/>
            <person name="Xiao Z.Y."/>
            <person name="Nan H."/>
            <person name="Yue Y."/>
            <person name="Zhu X.G."/>
            <person name="Wu Y."/>
            <person name="Hong X.N."/>
            <person name="Fan G.Y."/>
            <person name="Tong Y."/>
            <person name="Zhang D."/>
            <person name="Mao C.L."/>
            <person name="Liu Y.L."/>
            <person name="Hao S.J."/>
            <person name="Liu W.Q."/>
            <person name="Lv M.Q."/>
            <person name="Zhang H.B."/>
            <person name="Liu Y."/>
            <person name="Hu-Tang G.R."/>
            <person name="Wang J.P."/>
            <person name="Wang J.H."/>
            <person name="Sun Y.H."/>
            <person name="Ni S.B."/>
            <person name="Chen W.B."/>
            <person name="Zhang X.C."/>
            <person name="Jiao Y.N."/>
            <person name="Eichler E.E."/>
            <person name="Li G.H."/>
            <person name="Liu X."/>
            <person name="Gao L.Z."/>
        </authorList>
    </citation>
    <scope>NUCLEOTIDE SEQUENCE [LARGE SCALE GENOMIC DNA]</scope>
    <source>
        <strain evidence="5">cv. GT1</strain>
        <tissue evidence="4">Leaf</tissue>
    </source>
</reference>
<keyword evidence="1" id="KW-0862">Zinc</keyword>
<evidence type="ECO:0000313" key="5">
    <source>
        <dbReference type="Proteomes" id="UP000467840"/>
    </source>
</evidence>
<dbReference type="PANTHER" id="PTHR31669:SF283">
    <property type="entry name" value="PROTEIN FAR1-RELATED SEQUENCE"/>
    <property type="match status" value="1"/>
</dbReference>
<dbReference type="InterPro" id="IPR031052">
    <property type="entry name" value="FHY3/FAR1"/>
</dbReference>
<comment type="caution">
    <text evidence="4">The sequence shown here is derived from an EMBL/GenBank/DDBJ whole genome shotgun (WGS) entry which is preliminary data.</text>
</comment>
<comment type="function">
    <text evidence="1">Putative transcription activator involved in regulating light control of development.</text>
</comment>
<evidence type="ECO:0000256" key="2">
    <source>
        <dbReference type="SAM" id="MobiDB-lite"/>
    </source>
</evidence>
<keyword evidence="1" id="KW-0479">Metal-binding</keyword>
<dbReference type="Pfam" id="PF10551">
    <property type="entry name" value="MULE"/>
    <property type="match status" value="1"/>
</dbReference>
<evidence type="ECO:0000256" key="1">
    <source>
        <dbReference type="RuleBase" id="RU367018"/>
    </source>
</evidence>
<gene>
    <name evidence="4" type="ORF">GH714_028164</name>
</gene>
<accession>A0A6A6LRV0</accession>
<organism evidence="4 5">
    <name type="scientific">Hevea brasiliensis</name>
    <name type="common">Para rubber tree</name>
    <name type="synonym">Siphonia brasiliensis</name>
    <dbReference type="NCBI Taxonomy" id="3981"/>
    <lineage>
        <taxon>Eukaryota</taxon>
        <taxon>Viridiplantae</taxon>
        <taxon>Streptophyta</taxon>
        <taxon>Embryophyta</taxon>
        <taxon>Tracheophyta</taxon>
        <taxon>Spermatophyta</taxon>
        <taxon>Magnoliopsida</taxon>
        <taxon>eudicotyledons</taxon>
        <taxon>Gunneridae</taxon>
        <taxon>Pentapetalae</taxon>
        <taxon>rosids</taxon>
        <taxon>fabids</taxon>
        <taxon>Malpighiales</taxon>
        <taxon>Euphorbiaceae</taxon>
        <taxon>Crotonoideae</taxon>
        <taxon>Micrandreae</taxon>
        <taxon>Hevea</taxon>
    </lineage>
</organism>
<evidence type="ECO:0000313" key="4">
    <source>
        <dbReference type="EMBL" id="KAF2304161.1"/>
    </source>
</evidence>
<dbReference type="EMBL" id="JAAGAX010000009">
    <property type="protein sequence ID" value="KAF2304161.1"/>
    <property type="molecule type" value="Genomic_DNA"/>
</dbReference>
<name>A0A6A6LRV0_HEVBR</name>
<dbReference type="InterPro" id="IPR018289">
    <property type="entry name" value="MULE_transposase_dom"/>
</dbReference>
<evidence type="ECO:0000259" key="3">
    <source>
        <dbReference type="Pfam" id="PF10551"/>
    </source>
</evidence>
<keyword evidence="1" id="KW-0539">Nucleus</keyword>
<feature type="region of interest" description="Disordered" evidence="2">
    <location>
        <begin position="24"/>
        <end position="60"/>
    </location>
</feature>
<dbReference type="AlphaFoldDB" id="A0A6A6LRV0"/>
<dbReference type="GO" id="GO:0006355">
    <property type="term" value="P:regulation of DNA-templated transcription"/>
    <property type="evidence" value="ECO:0007669"/>
    <property type="project" value="UniProtKB-UniRule"/>
</dbReference>
<proteinExistence type="inferred from homology"/>